<dbReference type="RefSeq" id="WP_368503421.1">
    <property type="nucleotide sequence ID" value="NZ_CP162551.1"/>
</dbReference>
<feature type="transmembrane region" description="Helical" evidence="3">
    <location>
        <begin position="7"/>
        <end position="26"/>
    </location>
</feature>
<gene>
    <name evidence="4" type="ORF">AB3N04_14505</name>
</gene>
<comment type="subcellular location">
    <subcellularLocation>
        <location evidence="2">Cell membrane</location>
        <topology evidence="2">Multi-pass membrane protein</topology>
    </subcellularLocation>
</comment>
<feature type="transmembrane region" description="Helical" evidence="3">
    <location>
        <begin position="92"/>
        <end position="109"/>
    </location>
</feature>
<dbReference type="GO" id="GO:0005886">
    <property type="term" value="C:plasma membrane"/>
    <property type="evidence" value="ECO:0007669"/>
    <property type="project" value="UniProtKB-SubCell"/>
</dbReference>
<dbReference type="GO" id="GO:0015225">
    <property type="term" value="F:biotin transmembrane transporter activity"/>
    <property type="evidence" value="ECO:0007669"/>
    <property type="project" value="UniProtKB-UniRule"/>
</dbReference>
<feature type="transmembrane region" description="Helical" evidence="3">
    <location>
        <begin position="61"/>
        <end position="80"/>
    </location>
</feature>
<keyword evidence="2 3" id="KW-0472">Membrane</keyword>
<sequence>MSGRTRYFSTIELVLIPMFAALMAIGANVTSFLVIGGVPITLQTLFATLAGALLGSRRGALSMLIYLLIGLAGFPVFAQFRGGLSSLVSPTFGFLISFIILAFVVGKIIEASSKKSVSTFMIACFIGLTINYVFGTNYMYFAYQFIAELDAITYRMAWAWMVTPLIKDIIFTIFAAVLASRIYHTVNKNSNPLQKKLAS</sequence>
<dbReference type="EMBL" id="CP162551">
    <property type="protein sequence ID" value="XDI35905.1"/>
    <property type="molecule type" value="Genomic_DNA"/>
</dbReference>
<dbReference type="PIRSF" id="PIRSF016661">
    <property type="entry name" value="BioY"/>
    <property type="match status" value="1"/>
</dbReference>
<evidence type="ECO:0000313" key="4">
    <source>
        <dbReference type="EMBL" id="XDI35905.1"/>
    </source>
</evidence>
<dbReference type="PANTHER" id="PTHR34295:SF1">
    <property type="entry name" value="BIOTIN TRANSPORTER BIOY"/>
    <property type="match status" value="1"/>
</dbReference>
<comment type="similarity">
    <text evidence="1 2">Belongs to the BioY family.</text>
</comment>
<keyword evidence="3" id="KW-1133">Transmembrane helix</keyword>
<reference evidence="4" key="1">
    <citation type="submission" date="2024-07" db="EMBL/GenBank/DDBJ databases">
        <title>Identification and characteristics of an arsenic-resistant bacterial isolate, which belongs to a novel species.</title>
        <authorList>
            <person name="Juszczyk A."/>
            <person name="Kowalczyk A."/>
            <person name="Was K."/>
            <person name="Kosowicz W."/>
            <person name="Budzyn A."/>
            <person name="Latowski D."/>
        </authorList>
    </citation>
    <scope>NUCLEOTIDE SEQUENCE</scope>
    <source>
        <strain evidence="4">As8PL</strain>
    </source>
</reference>
<protein>
    <recommendedName>
        <fullName evidence="2">Biotin transporter</fullName>
    </recommendedName>
</protein>
<dbReference type="Pfam" id="PF02632">
    <property type="entry name" value="BioY"/>
    <property type="match status" value="1"/>
</dbReference>
<proteinExistence type="inferred from homology"/>
<dbReference type="InterPro" id="IPR003784">
    <property type="entry name" value="BioY"/>
</dbReference>
<evidence type="ECO:0000256" key="2">
    <source>
        <dbReference type="PIRNR" id="PIRNR016661"/>
    </source>
</evidence>
<keyword evidence="2" id="KW-0813">Transport</keyword>
<keyword evidence="3" id="KW-0812">Transmembrane</keyword>
<organism evidence="4">
    <name type="scientific">Alkalihalophilus sp. As8PL</name>
    <dbReference type="NCBI Taxonomy" id="3237103"/>
    <lineage>
        <taxon>Bacteria</taxon>
        <taxon>Bacillati</taxon>
        <taxon>Bacillota</taxon>
        <taxon>Bacilli</taxon>
        <taxon>Bacillales</taxon>
        <taxon>Bacillaceae</taxon>
        <taxon>Alkalihalophilus</taxon>
    </lineage>
</organism>
<accession>A0AB39BPM4</accession>
<dbReference type="PANTHER" id="PTHR34295">
    <property type="entry name" value="BIOTIN TRANSPORTER BIOY"/>
    <property type="match status" value="1"/>
</dbReference>
<dbReference type="AlphaFoldDB" id="A0AB39BPM4"/>
<keyword evidence="2" id="KW-1003">Cell membrane</keyword>
<feature type="transmembrane region" description="Helical" evidence="3">
    <location>
        <begin position="121"/>
        <end position="146"/>
    </location>
</feature>
<evidence type="ECO:0000256" key="1">
    <source>
        <dbReference type="ARBA" id="ARBA00010692"/>
    </source>
</evidence>
<feature type="transmembrane region" description="Helical" evidence="3">
    <location>
        <begin position="32"/>
        <end position="54"/>
    </location>
</feature>
<evidence type="ECO:0000256" key="3">
    <source>
        <dbReference type="SAM" id="Phobius"/>
    </source>
</evidence>
<name>A0AB39BPM4_9BACI</name>
<dbReference type="Gene3D" id="1.10.1760.20">
    <property type="match status" value="1"/>
</dbReference>
<feature type="transmembrane region" description="Helical" evidence="3">
    <location>
        <begin position="158"/>
        <end position="179"/>
    </location>
</feature>